<keyword evidence="1" id="KW-0732">Signal</keyword>
<dbReference type="InterPro" id="IPR006175">
    <property type="entry name" value="YjgF/YER057c/UK114"/>
</dbReference>
<name>A0ABS9HTP6_9GAMM</name>
<dbReference type="Pfam" id="PF01042">
    <property type="entry name" value="Ribonuc_L-PSP"/>
    <property type="match status" value="1"/>
</dbReference>
<evidence type="ECO:0000313" key="2">
    <source>
        <dbReference type="EMBL" id="MCF7221727.1"/>
    </source>
</evidence>
<reference evidence="2 3" key="2">
    <citation type="submission" date="2022-01" db="EMBL/GenBank/DDBJ databases">
        <title>Lysobacter chinensis sp. nov., a bacterium isolated from cow dung compost.</title>
        <authorList>
            <person name="Liu Y."/>
        </authorList>
    </citation>
    <scope>NUCLEOTIDE SEQUENCE [LARGE SCALE GENOMIC DNA]</scope>
    <source>
        <strain evidence="2 3">TLK-CK17</strain>
    </source>
</reference>
<reference evidence="3" key="1">
    <citation type="submission" date="2022-01" db="EMBL/GenBank/DDBJ databases">
        <title>Lysobacter chinensis sp. nov., a bacterium isolated from cow dung compost.</title>
        <authorList>
            <person name="Zhou L.Y."/>
        </authorList>
    </citation>
    <scope>NUCLEOTIDE SEQUENCE [LARGE SCALE GENOMIC DNA]</scope>
    <source>
        <strain evidence="3">TLK-CK17</strain>
    </source>
</reference>
<evidence type="ECO:0000256" key="1">
    <source>
        <dbReference type="SAM" id="SignalP"/>
    </source>
</evidence>
<protein>
    <recommendedName>
        <fullName evidence="4">Enamine deaminase RidA (YjgF/YER057c/UK114 family)</fullName>
    </recommendedName>
</protein>
<keyword evidence="3" id="KW-1185">Reference proteome</keyword>
<evidence type="ECO:0008006" key="4">
    <source>
        <dbReference type="Google" id="ProtNLM"/>
    </source>
</evidence>
<sequence>MTMSRPHPYLSLLWLLCIPPALAGDGTHPVREHLAPPGWEGSYHELHYTPVVRIGDRVIVSGIPAIEGDDDESRVRWAFQQLQAHLETAGASLADVVELQSFHVARDHAEFRARIEPVLKVHREFFRDRYPAWTAVATPALYSADAPMEIRAEAIIGSGARATSSVAPPRPPPPPSEE</sequence>
<comment type="caution">
    <text evidence="2">The sequence shown here is derived from an EMBL/GenBank/DDBJ whole genome shotgun (WGS) entry which is preliminary data.</text>
</comment>
<dbReference type="Proteomes" id="UP001430796">
    <property type="component" value="Unassembled WGS sequence"/>
</dbReference>
<proteinExistence type="predicted"/>
<evidence type="ECO:0000313" key="3">
    <source>
        <dbReference type="Proteomes" id="UP001430796"/>
    </source>
</evidence>
<dbReference type="SUPFAM" id="SSF55298">
    <property type="entry name" value="YjgF-like"/>
    <property type="match status" value="1"/>
</dbReference>
<reference evidence="2 3" key="3">
    <citation type="submission" date="2022-01" db="EMBL/GenBank/DDBJ databases">
        <authorList>
            <person name="Zhou L.Y."/>
        </authorList>
    </citation>
    <scope>NUCLEOTIDE SEQUENCE [LARGE SCALE GENOMIC DNA]</scope>
    <source>
        <strain evidence="2 3">TLK-CK17</strain>
    </source>
</reference>
<feature type="signal peptide" evidence="1">
    <location>
        <begin position="1"/>
        <end position="23"/>
    </location>
</feature>
<feature type="chain" id="PRO_5046978193" description="Enamine deaminase RidA (YjgF/YER057c/UK114 family)" evidence="1">
    <location>
        <begin position="24"/>
        <end position="178"/>
    </location>
</feature>
<dbReference type="RefSeq" id="WP_237054140.1">
    <property type="nucleotide sequence ID" value="NZ_JAKJPO010000003.1"/>
</dbReference>
<dbReference type="Gene3D" id="3.30.1330.40">
    <property type="entry name" value="RutC-like"/>
    <property type="match status" value="1"/>
</dbReference>
<accession>A0ABS9HTP6</accession>
<dbReference type="EMBL" id="JAKJPO010000003">
    <property type="protein sequence ID" value="MCF7221727.1"/>
    <property type="molecule type" value="Genomic_DNA"/>
</dbReference>
<organism evidence="2 3">
    <name type="scientific">Marilutibacter chinensis</name>
    <dbReference type="NCBI Taxonomy" id="2912247"/>
    <lineage>
        <taxon>Bacteria</taxon>
        <taxon>Pseudomonadati</taxon>
        <taxon>Pseudomonadota</taxon>
        <taxon>Gammaproteobacteria</taxon>
        <taxon>Lysobacterales</taxon>
        <taxon>Lysobacteraceae</taxon>
        <taxon>Marilutibacter</taxon>
    </lineage>
</organism>
<dbReference type="InterPro" id="IPR035959">
    <property type="entry name" value="RutC-like_sf"/>
</dbReference>
<gene>
    <name evidence="2" type="ORF">L3V18_07995</name>
</gene>